<evidence type="ECO:0000313" key="2">
    <source>
        <dbReference type="Proteomes" id="UP000836841"/>
    </source>
</evidence>
<dbReference type="PANTHER" id="PTHR36342">
    <property type="entry name" value="PTB DOMAIN ENGULFMENT ADAPTER"/>
    <property type="match status" value="1"/>
</dbReference>
<dbReference type="AlphaFoldDB" id="A0AAU9S1V5"/>
<organism evidence="1 2">
    <name type="scientific">Thlaspi arvense</name>
    <name type="common">Field penny-cress</name>
    <dbReference type="NCBI Taxonomy" id="13288"/>
    <lineage>
        <taxon>Eukaryota</taxon>
        <taxon>Viridiplantae</taxon>
        <taxon>Streptophyta</taxon>
        <taxon>Embryophyta</taxon>
        <taxon>Tracheophyta</taxon>
        <taxon>Spermatophyta</taxon>
        <taxon>Magnoliopsida</taxon>
        <taxon>eudicotyledons</taxon>
        <taxon>Gunneridae</taxon>
        <taxon>Pentapetalae</taxon>
        <taxon>rosids</taxon>
        <taxon>malvids</taxon>
        <taxon>Brassicales</taxon>
        <taxon>Brassicaceae</taxon>
        <taxon>Thlaspideae</taxon>
        <taxon>Thlaspi</taxon>
    </lineage>
</organism>
<gene>
    <name evidence="1" type="ORF">TAV2_LOCUS11280</name>
</gene>
<dbReference type="EMBL" id="OU466859">
    <property type="protein sequence ID" value="CAH2052550.1"/>
    <property type="molecule type" value="Genomic_DNA"/>
</dbReference>
<sequence length="178" mass="19769">MNLVHSERKKMASQFFIPSANATSGGGDAVYVATVPLRAASGPPQLMMSMACSLNLRNLQHSMVLIKPSSPTPKEIVVFDFQPINPESTEAAISILSRKSIPGVILQRNLKNIPRQRCWMVGSSNGNNAMEMAIEFNKSWETDLRVGTHDCTHYTNELVQHLTGEIQIVERLQRSYIS</sequence>
<dbReference type="Proteomes" id="UP000836841">
    <property type="component" value="Chromosome 3"/>
</dbReference>
<dbReference type="PANTHER" id="PTHR36342:SF1">
    <property type="entry name" value="PTB DOMAIN ENGULFMENT ADAPTER"/>
    <property type="match status" value="1"/>
</dbReference>
<evidence type="ECO:0000313" key="1">
    <source>
        <dbReference type="EMBL" id="CAH2052550.1"/>
    </source>
</evidence>
<name>A0AAU9S1V5_THLAR</name>
<protein>
    <submittedName>
        <fullName evidence="1">Uncharacterized protein</fullName>
    </submittedName>
</protein>
<keyword evidence="2" id="KW-1185">Reference proteome</keyword>
<proteinExistence type="predicted"/>
<reference evidence="1 2" key="1">
    <citation type="submission" date="2022-03" db="EMBL/GenBank/DDBJ databases">
        <authorList>
            <person name="Nunn A."/>
            <person name="Chopra R."/>
            <person name="Nunn A."/>
            <person name="Contreras Garrido A."/>
        </authorList>
    </citation>
    <scope>NUCLEOTIDE SEQUENCE [LARGE SCALE GENOMIC DNA]</scope>
</reference>
<accession>A0AAU9S1V5</accession>